<accession>A0A392TYT2</accession>
<dbReference type="Proteomes" id="UP000265520">
    <property type="component" value="Unassembled WGS sequence"/>
</dbReference>
<evidence type="ECO:0000313" key="2">
    <source>
        <dbReference type="Proteomes" id="UP000265520"/>
    </source>
</evidence>
<protein>
    <submittedName>
        <fullName evidence="1">Uncharacterized protein</fullName>
    </submittedName>
</protein>
<dbReference type="EMBL" id="LXQA010693757">
    <property type="protein sequence ID" value="MCI66343.1"/>
    <property type="molecule type" value="Genomic_DNA"/>
</dbReference>
<keyword evidence="2" id="KW-1185">Reference proteome</keyword>
<feature type="non-terminal residue" evidence="1">
    <location>
        <position position="1"/>
    </location>
</feature>
<dbReference type="AlphaFoldDB" id="A0A392TYT2"/>
<evidence type="ECO:0000313" key="1">
    <source>
        <dbReference type="EMBL" id="MCI66343.1"/>
    </source>
</evidence>
<reference evidence="1 2" key="1">
    <citation type="journal article" date="2018" name="Front. Plant Sci.">
        <title>Red Clover (Trifolium pratense) and Zigzag Clover (T. medium) - A Picture of Genomic Similarities and Differences.</title>
        <authorList>
            <person name="Dluhosova J."/>
            <person name="Istvanek J."/>
            <person name="Nedelnik J."/>
            <person name="Repkova J."/>
        </authorList>
    </citation>
    <scope>NUCLEOTIDE SEQUENCE [LARGE SCALE GENOMIC DNA]</scope>
    <source>
        <strain evidence="2">cv. 10/8</strain>
        <tissue evidence="1">Leaf</tissue>
    </source>
</reference>
<sequence length="56" mass="6249">RQLPPPITLAYQRRVSDQAQVETGQLALGGSLRRVQAYYVTVHLALGGSLRRLFAR</sequence>
<proteinExistence type="predicted"/>
<name>A0A392TYT2_9FABA</name>
<organism evidence="1 2">
    <name type="scientific">Trifolium medium</name>
    <dbReference type="NCBI Taxonomy" id="97028"/>
    <lineage>
        <taxon>Eukaryota</taxon>
        <taxon>Viridiplantae</taxon>
        <taxon>Streptophyta</taxon>
        <taxon>Embryophyta</taxon>
        <taxon>Tracheophyta</taxon>
        <taxon>Spermatophyta</taxon>
        <taxon>Magnoliopsida</taxon>
        <taxon>eudicotyledons</taxon>
        <taxon>Gunneridae</taxon>
        <taxon>Pentapetalae</taxon>
        <taxon>rosids</taxon>
        <taxon>fabids</taxon>
        <taxon>Fabales</taxon>
        <taxon>Fabaceae</taxon>
        <taxon>Papilionoideae</taxon>
        <taxon>50 kb inversion clade</taxon>
        <taxon>NPAAA clade</taxon>
        <taxon>Hologalegina</taxon>
        <taxon>IRL clade</taxon>
        <taxon>Trifolieae</taxon>
        <taxon>Trifolium</taxon>
    </lineage>
</organism>
<comment type="caution">
    <text evidence="1">The sequence shown here is derived from an EMBL/GenBank/DDBJ whole genome shotgun (WGS) entry which is preliminary data.</text>
</comment>